<sequence>MKKVFPAILVLITLSLASLFYMQYAWLDNVQKVQEEQIRHQVADAATRVADELSAFKGNVASPASGIRPFSGLESPLDMPHNFSIAQRFTAQEIYDKIRLQFVAQKLDKVPFEFGIATYNNGYYFTRRSNNFEAWYADTINHYQYVTPIRTPSGSEVENLSADEVLYLIIPRVDDIVGKQLRSRIALAILFTIIIIAAFGLTLITMLRQKKLAQIKNDFINNMTHEFKTPIATISLAVDALRNEKVQTDVKKLSYFSDIIKEENQRMNRQVETILKAALLERQEIELNRKELDAHQIIENVADNFMLRLHEKGGDLELRLNATNAKVYADEVHFSNLVNNLMDNAVKYSKDNVPPRIGLVTHSDEKRFYLRIEDNGIGMNRETVKRIFEKFYRAHTGNIHNVKGFGLGLSYVKGVVEAHNGHIRAESTLGKGSTFIIDLPLFRDQDS</sequence>
<keyword evidence="11 12" id="KW-0472">Membrane</keyword>
<dbReference type="SMART" id="SM00387">
    <property type="entry name" value="HATPase_c"/>
    <property type="match status" value="1"/>
</dbReference>
<evidence type="ECO:0000256" key="10">
    <source>
        <dbReference type="ARBA" id="ARBA00023012"/>
    </source>
</evidence>
<reference evidence="14 15" key="1">
    <citation type="submission" date="2019-03" db="EMBL/GenBank/DDBJ databases">
        <authorList>
            <person name="Kim M.K.M."/>
        </authorList>
    </citation>
    <scope>NUCLEOTIDE SEQUENCE [LARGE SCALE GENOMIC DNA]</scope>
    <source>
        <strain evidence="14 15">17J68-12</strain>
    </source>
</reference>
<keyword evidence="5" id="KW-0597">Phosphoprotein</keyword>
<evidence type="ECO:0000256" key="11">
    <source>
        <dbReference type="ARBA" id="ARBA00023136"/>
    </source>
</evidence>
<dbReference type="Pfam" id="PF02518">
    <property type="entry name" value="HATPase_c"/>
    <property type="match status" value="1"/>
</dbReference>
<evidence type="ECO:0000256" key="12">
    <source>
        <dbReference type="SAM" id="Phobius"/>
    </source>
</evidence>
<dbReference type="GO" id="GO:0004721">
    <property type="term" value="F:phosphoprotein phosphatase activity"/>
    <property type="evidence" value="ECO:0007669"/>
    <property type="project" value="TreeGrafter"/>
</dbReference>
<evidence type="ECO:0000259" key="13">
    <source>
        <dbReference type="PROSITE" id="PS50109"/>
    </source>
</evidence>
<evidence type="ECO:0000256" key="4">
    <source>
        <dbReference type="ARBA" id="ARBA00022475"/>
    </source>
</evidence>
<dbReference type="PANTHER" id="PTHR45453:SF1">
    <property type="entry name" value="PHOSPHATE REGULON SENSOR PROTEIN PHOR"/>
    <property type="match status" value="1"/>
</dbReference>
<gene>
    <name evidence="14" type="ORF">EPD60_11020</name>
</gene>
<dbReference type="InterPro" id="IPR004358">
    <property type="entry name" value="Sig_transdc_His_kin-like_C"/>
</dbReference>
<dbReference type="GO" id="GO:0000155">
    <property type="term" value="F:phosphorelay sensor kinase activity"/>
    <property type="evidence" value="ECO:0007669"/>
    <property type="project" value="InterPro"/>
</dbReference>
<dbReference type="EMBL" id="SJZI01000042">
    <property type="protein sequence ID" value="TCJ14511.1"/>
    <property type="molecule type" value="Genomic_DNA"/>
</dbReference>
<dbReference type="GO" id="GO:0016036">
    <property type="term" value="P:cellular response to phosphate starvation"/>
    <property type="evidence" value="ECO:0007669"/>
    <property type="project" value="TreeGrafter"/>
</dbReference>
<dbReference type="InterPro" id="IPR003661">
    <property type="entry name" value="HisK_dim/P_dom"/>
</dbReference>
<dbReference type="PRINTS" id="PR00344">
    <property type="entry name" value="BCTRLSENSOR"/>
</dbReference>
<evidence type="ECO:0000256" key="9">
    <source>
        <dbReference type="ARBA" id="ARBA00022840"/>
    </source>
</evidence>
<dbReference type="CDD" id="cd00075">
    <property type="entry name" value="HATPase"/>
    <property type="match status" value="1"/>
</dbReference>
<dbReference type="InterPro" id="IPR036097">
    <property type="entry name" value="HisK_dim/P_sf"/>
</dbReference>
<dbReference type="FunFam" id="3.30.565.10:FF:000023">
    <property type="entry name" value="PAS domain-containing sensor histidine kinase"/>
    <property type="match status" value="1"/>
</dbReference>
<dbReference type="Proteomes" id="UP000295334">
    <property type="component" value="Unassembled WGS sequence"/>
</dbReference>
<keyword evidence="9" id="KW-0067">ATP-binding</keyword>
<evidence type="ECO:0000256" key="1">
    <source>
        <dbReference type="ARBA" id="ARBA00000085"/>
    </source>
</evidence>
<dbReference type="CDD" id="cd00082">
    <property type="entry name" value="HisKA"/>
    <property type="match status" value="1"/>
</dbReference>
<organism evidence="14 15">
    <name type="scientific">Flaviaesturariibacter flavus</name>
    <dbReference type="NCBI Taxonomy" id="2502780"/>
    <lineage>
        <taxon>Bacteria</taxon>
        <taxon>Pseudomonadati</taxon>
        <taxon>Bacteroidota</taxon>
        <taxon>Chitinophagia</taxon>
        <taxon>Chitinophagales</taxon>
        <taxon>Chitinophagaceae</taxon>
        <taxon>Flaviaestuariibacter</taxon>
    </lineage>
</organism>
<dbReference type="InterPro" id="IPR003594">
    <property type="entry name" value="HATPase_dom"/>
</dbReference>
<dbReference type="Gene3D" id="1.10.287.130">
    <property type="match status" value="1"/>
</dbReference>
<dbReference type="GO" id="GO:0005886">
    <property type="term" value="C:plasma membrane"/>
    <property type="evidence" value="ECO:0007669"/>
    <property type="project" value="UniProtKB-SubCell"/>
</dbReference>
<evidence type="ECO:0000256" key="3">
    <source>
        <dbReference type="ARBA" id="ARBA00012438"/>
    </source>
</evidence>
<dbReference type="EC" id="2.7.13.3" evidence="3"/>
<keyword evidence="12" id="KW-0812">Transmembrane</keyword>
<dbReference type="SUPFAM" id="SSF47384">
    <property type="entry name" value="Homodimeric domain of signal transducing histidine kinase"/>
    <property type="match status" value="1"/>
</dbReference>
<comment type="catalytic activity">
    <reaction evidence="1">
        <text>ATP + protein L-histidine = ADP + protein N-phospho-L-histidine.</text>
        <dbReference type="EC" id="2.7.13.3"/>
    </reaction>
</comment>
<dbReference type="PROSITE" id="PS50109">
    <property type="entry name" value="HIS_KIN"/>
    <property type="match status" value="1"/>
</dbReference>
<keyword evidence="4" id="KW-1003">Cell membrane</keyword>
<comment type="subcellular location">
    <subcellularLocation>
        <location evidence="2">Cell membrane</location>
    </subcellularLocation>
</comment>
<evidence type="ECO:0000313" key="15">
    <source>
        <dbReference type="Proteomes" id="UP000295334"/>
    </source>
</evidence>
<evidence type="ECO:0000256" key="7">
    <source>
        <dbReference type="ARBA" id="ARBA00022741"/>
    </source>
</evidence>
<accession>A0A4R1BBW4</accession>
<feature type="transmembrane region" description="Helical" evidence="12">
    <location>
        <begin position="185"/>
        <end position="207"/>
    </location>
</feature>
<keyword evidence="7" id="KW-0547">Nucleotide-binding</keyword>
<evidence type="ECO:0000313" key="14">
    <source>
        <dbReference type="EMBL" id="TCJ14511.1"/>
    </source>
</evidence>
<dbReference type="InterPro" id="IPR005467">
    <property type="entry name" value="His_kinase_dom"/>
</dbReference>
<dbReference type="SUPFAM" id="SSF55874">
    <property type="entry name" value="ATPase domain of HSP90 chaperone/DNA topoisomerase II/histidine kinase"/>
    <property type="match status" value="1"/>
</dbReference>
<dbReference type="Pfam" id="PF00512">
    <property type="entry name" value="HisKA"/>
    <property type="match status" value="1"/>
</dbReference>
<evidence type="ECO:0000256" key="8">
    <source>
        <dbReference type="ARBA" id="ARBA00022777"/>
    </source>
</evidence>
<dbReference type="Gene3D" id="3.30.565.10">
    <property type="entry name" value="Histidine kinase-like ATPase, C-terminal domain"/>
    <property type="match status" value="1"/>
</dbReference>
<evidence type="ECO:0000256" key="2">
    <source>
        <dbReference type="ARBA" id="ARBA00004236"/>
    </source>
</evidence>
<dbReference type="GO" id="GO:0005524">
    <property type="term" value="F:ATP binding"/>
    <property type="evidence" value="ECO:0007669"/>
    <property type="project" value="UniProtKB-KW"/>
</dbReference>
<dbReference type="InterPro" id="IPR050351">
    <property type="entry name" value="BphY/WalK/GraS-like"/>
</dbReference>
<dbReference type="SMART" id="SM00388">
    <property type="entry name" value="HisKA"/>
    <property type="match status" value="1"/>
</dbReference>
<proteinExistence type="predicted"/>
<dbReference type="AlphaFoldDB" id="A0A4R1BBW4"/>
<dbReference type="RefSeq" id="WP_131449501.1">
    <property type="nucleotide sequence ID" value="NZ_SJZI01000042.1"/>
</dbReference>
<keyword evidence="15" id="KW-1185">Reference proteome</keyword>
<keyword evidence="10" id="KW-0902">Two-component regulatory system</keyword>
<comment type="caution">
    <text evidence="14">The sequence shown here is derived from an EMBL/GenBank/DDBJ whole genome shotgun (WGS) entry which is preliminary data.</text>
</comment>
<keyword evidence="6" id="KW-0808">Transferase</keyword>
<dbReference type="OrthoDB" id="9804645at2"/>
<keyword evidence="12" id="KW-1133">Transmembrane helix</keyword>
<dbReference type="PANTHER" id="PTHR45453">
    <property type="entry name" value="PHOSPHATE REGULON SENSOR PROTEIN PHOR"/>
    <property type="match status" value="1"/>
</dbReference>
<name>A0A4R1BBW4_9BACT</name>
<feature type="domain" description="Histidine kinase" evidence="13">
    <location>
        <begin position="222"/>
        <end position="443"/>
    </location>
</feature>
<dbReference type="InterPro" id="IPR036890">
    <property type="entry name" value="HATPase_C_sf"/>
</dbReference>
<evidence type="ECO:0000256" key="6">
    <source>
        <dbReference type="ARBA" id="ARBA00022679"/>
    </source>
</evidence>
<protein>
    <recommendedName>
        <fullName evidence="3">histidine kinase</fullName>
        <ecNumber evidence="3">2.7.13.3</ecNumber>
    </recommendedName>
</protein>
<keyword evidence="8 14" id="KW-0418">Kinase</keyword>
<evidence type="ECO:0000256" key="5">
    <source>
        <dbReference type="ARBA" id="ARBA00022553"/>
    </source>
</evidence>